<dbReference type="Pfam" id="PF00440">
    <property type="entry name" value="TetR_N"/>
    <property type="match status" value="1"/>
</dbReference>
<dbReference type="EMBL" id="FNAX01000010">
    <property type="protein sequence ID" value="SDF72518.1"/>
    <property type="molecule type" value="Genomic_DNA"/>
</dbReference>
<evidence type="ECO:0000256" key="2">
    <source>
        <dbReference type="ARBA" id="ARBA00023125"/>
    </source>
</evidence>
<reference evidence="6 7" key="1">
    <citation type="submission" date="2016-10" db="EMBL/GenBank/DDBJ databases">
        <authorList>
            <person name="de Groot N.N."/>
        </authorList>
    </citation>
    <scope>NUCLEOTIDE SEQUENCE [LARGE SCALE GENOMIC DNA]</scope>
    <source>
        <strain evidence="6 7">CGMCC 4.1859</strain>
    </source>
</reference>
<evidence type="ECO:0000313" key="7">
    <source>
        <dbReference type="Proteomes" id="UP000198614"/>
    </source>
</evidence>
<dbReference type="GO" id="GO:0003677">
    <property type="term" value="F:DNA binding"/>
    <property type="evidence" value="ECO:0007669"/>
    <property type="project" value="UniProtKB-UniRule"/>
</dbReference>
<dbReference type="AlphaFoldDB" id="A0A1G7NEM6"/>
<dbReference type="OrthoDB" id="9805134at2"/>
<keyword evidence="2 4" id="KW-0238">DNA-binding</keyword>
<evidence type="ECO:0000259" key="5">
    <source>
        <dbReference type="PROSITE" id="PS50977"/>
    </source>
</evidence>
<proteinExistence type="predicted"/>
<dbReference type="PROSITE" id="PS50977">
    <property type="entry name" value="HTH_TETR_2"/>
    <property type="match status" value="1"/>
</dbReference>
<sequence length="209" mass="22090">MARPRSFDEREVLERAREQFWASGYAGTRMDDIARATGLGKGSLYGAFGDKGALFQRVFGDWCATVVEVAERFLAGGPDAEALDRIAAYVRLMAENTAADTERRGCLMAKGTAELAEQDPAVAARAATTMSALLALLRTEIAAAQRHGDIDPGADPERLAALLLTVVRGIEAVGKAGLAPETVRTAADTALAVLPRPARRSSSSTGRDA</sequence>
<dbReference type="PANTHER" id="PTHR47506:SF1">
    <property type="entry name" value="HTH-TYPE TRANSCRIPTIONAL REGULATOR YJDC"/>
    <property type="match status" value="1"/>
</dbReference>
<dbReference type="PRINTS" id="PR00455">
    <property type="entry name" value="HTHTETR"/>
</dbReference>
<feature type="DNA-binding region" description="H-T-H motif" evidence="4">
    <location>
        <begin position="29"/>
        <end position="48"/>
    </location>
</feature>
<dbReference type="Gene3D" id="1.10.10.60">
    <property type="entry name" value="Homeodomain-like"/>
    <property type="match status" value="1"/>
</dbReference>
<evidence type="ECO:0000256" key="1">
    <source>
        <dbReference type="ARBA" id="ARBA00023015"/>
    </source>
</evidence>
<keyword evidence="1" id="KW-0805">Transcription regulation</keyword>
<gene>
    <name evidence="6" type="ORF">SAMN05216260_110143</name>
</gene>
<keyword evidence="3" id="KW-0804">Transcription</keyword>
<dbReference type="Gene3D" id="1.10.357.10">
    <property type="entry name" value="Tetracycline Repressor, domain 2"/>
    <property type="match status" value="1"/>
</dbReference>
<accession>A0A1G7NEM6</accession>
<dbReference type="InterPro" id="IPR011075">
    <property type="entry name" value="TetR_C"/>
</dbReference>
<dbReference type="SUPFAM" id="SSF46689">
    <property type="entry name" value="Homeodomain-like"/>
    <property type="match status" value="1"/>
</dbReference>
<dbReference type="InterPro" id="IPR009057">
    <property type="entry name" value="Homeodomain-like_sf"/>
</dbReference>
<evidence type="ECO:0000256" key="4">
    <source>
        <dbReference type="PROSITE-ProRule" id="PRU00335"/>
    </source>
</evidence>
<organism evidence="6 7">
    <name type="scientific">Streptomyces griseoaurantiacus</name>
    <dbReference type="NCBI Taxonomy" id="68213"/>
    <lineage>
        <taxon>Bacteria</taxon>
        <taxon>Bacillati</taxon>
        <taxon>Actinomycetota</taxon>
        <taxon>Actinomycetes</taxon>
        <taxon>Kitasatosporales</taxon>
        <taxon>Streptomycetaceae</taxon>
        <taxon>Streptomyces</taxon>
        <taxon>Streptomyces aurantiacus group</taxon>
    </lineage>
</organism>
<dbReference type="SUPFAM" id="SSF48498">
    <property type="entry name" value="Tetracyclin repressor-like, C-terminal domain"/>
    <property type="match status" value="1"/>
</dbReference>
<dbReference type="PANTHER" id="PTHR47506">
    <property type="entry name" value="TRANSCRIPTIONAL REGULATORY PROTEIN"/>
    <property type="match status" value="1"/>
</dbReference>
<name>A0A1G7NEM6_9ACTN</name>
<dbReference type="InterPro" id="IPR001647">
    <property type="entry name" value="HTH_TetR"/>
</dbReference>
<protein>
    <submittedName>
        <fullName evidence="6">Transcriptional regulator, TetR family</fullName>
    </submittedName>
</protein>
<evidence type="ECO:0000313" key="6">
    <source>
        <dbReference type="EMBL" id="SDF72518.1"/>
    </source>
</evidence>
<dbReference type="Pfam" id="PF16925">
    <property type="entry name" value="TetR_C_13"/>
    <property type="match status" value="1"/>
</dbReference>
<feature type="domain" description="HTH tetR-type" evidence="5">
    <location>
        <begin position="6"/>
        <end position="66"/>
    </location>
</feature>
<dbReference type="InterPro" id="IPR036271">
    <property type="entry name" value="Tet_transcr_reg_TetR-rel_C_sf"/>
</dbReference>
<dbReference type="Proteomes" id="UP000198614">
    <property type="component" value="Unassembled WGS sequence"/>
</dbReference>
<evidence type="ECO:0000256" key="3">
    <source>
        <dbReference type="ARBA" id="ARBA00023163"/>
    </source>
</evidence>